<accession>A0A316DBJ2</accession>
<keyword evidence="3" id="KW-1185">Reference proteome</keyword>
<dbReference type="Gene3D" id="3.40.50.720">
    <property type="entry name" value="NAD(P)-binding Rossmann-like Domain"/>
    <property type="match status" value="1"/>
</dbReference>
<gene>
    <name evidence="2" type="ORF">C7459_104150</name>
</gene>
<evidence type="ECO:0000259" key="1">
    <source>
        <dbReference type="Pfam" id="PF01370"/>
    </source>
</evidence>
<feature type="domain" description="NAD-dependent epimerase/dehydratase" evidence="1">
    <location>
        <begin position="3"/>
        <end position="224"/>
    </location>
</feature>
<proteinExistence type="predicted"/>
<reference evidence="2 3" key="1">
    <citation type="submission" date="2018-05" db="EMBL/GenBank/DDBJ databases">
        <title>Genomic Encyclopedia of Type Strains, Phase IV (KMG-IV): sequencing the most valuable type-strain genomes for metagenomic binning, comparative biology and taxonomic classification.</title>
        <authorList>
            <person name="Goeker M."/>
        </authorList>
    </citation>
    <scope>NUCLEOTIDE SEQUENCE [LARGE SCALE GENOMIC DNA]</scope>
    <source>
        <strain evidence="2 3">DSM 18773</strain>
    </source>
</reference>
<name>A0A316DBJ2_9BACL</name>
<dbReference type="InterPro" id="IPR036291">
    <property type="entry name" value="NAD(P)-bd_dom_sf"/>
</dbReference>
<sequence length="311" mass="35006">MNIFVTGGSGFLGTRLLERLTGDVEAPQIKALVRSEKARQHLARLPLQFVDGSLDNLSDWEHHLDGVDIVVHAAAPVEFWGSWEYFHQNITRATEALLHAAARHGVRRFIYISSESVLQATSPLLDVQEDHPYPSEPNSYYGKAKMLAEQAILQLKTDMSCIILRPTYIYEAGAQSIQDLAQRVRDGKFVWVDGGRTIIESVHVKNVVQAITLACSHGEHQGIYWVTDGRPMPAKDLLTPLLELEGVRPLAKSVPSTLVNPLASMIEALWRFGKFRSHPPLTRFEVSFLAMPRKYDLTKTQRELGYQPQAW</sequence>
<dbReference type="InterPro" id="IPR051783">
    <property type="entry name" value="NAD(P)-dependent_oxidoreduct"/>
</dbReference>
<dbReference type="PANTHER" id="PTHR48079:SF6">
    <property type="entry name" value="NAD(P)-BINDING DOMAIN-CONTAINING PROTEIN-RELATED"/>
    <property type="match status" value="1"/>
</dbReference>
<organism evidence="2 3">
    <name type="scientific">Tumebacillus permanentifrigoris</name>
    <dbReference type="NCBI Taxonomy" id="378543"/>
    <lineage>
        <taxon>Bacteria</taxon>
        <taxon>Bacillati</taxon>
        <taxon>Bacillota</taxon>
        <taxon>Bacilli</taxon>
        <taxon>Bacillales</taxon>
        <taxon>Alicyclobacillaceae</taxon>
        <taxon>Tumebacillus</taxon>
    </lineage>
</organism>
<dbReference type="GO" id="GO:0004029">
    <property type="term" value="F:aldehyde dehydrogenase (NAD+) activity"/>
    <property type="evidence" value="ECO:0007669"/>
    <property type="project" value="TreeGrafter"/>
</dbReference>
<protein>
    <submittedName>
        <fullName evidence="2">Nucleoside-diphosphate-sugar epimerase</fullName>
    </submittedName>
</protein>
<dbReference type="Proteomes" id="UP000245634">
    <property type="component" value="Unassembled WGS sequence"/>
</dbReference>
<dbReference type="Pfam" id="PF01370">
    <property type="entry name" value="Epimerase"/>
    <property type="match status" value="1"/>
</dbReference>
<dbReference type="AlphaFoldDB" id="A0A316DBJ2"/>
<evidence type="ECO:0000313" key="2">
    <source>
        <dbReference type="EMBL" id="PWK14946.1"/>
    </source>
</evidence>
<dbReference type="RefSeq" id="WP_109687372.1">
    <property type="nucleotide sequence ID" value="NZ_QGGL01000004.1"/>
</dbReference>
<dbReference type="GO" id="GO:0005737">
    <property type="term" value="C:cytoplasm"/>
    <property type="evidence" value="ECO:0007669"/>
    <property type="project" value="TreeGrafter"/>
</dbReference>
<dbReference type="EMBL" id="QGGL01000004">
    <property type="protein sequence ID" value="PWK14946.1"/>
    <property type="molecule type" value="Genomic_DNA"/>
</dbReference>
<dbReference type="InterPro" id="IPR001509">
    <property type="entry name" value="Epimerase_deHydtase"/>
</dbReference>
<dbReference type="SUPFAM" id="SSF51735">
    <property type="entry name" value="NAD(P)-binding Rossmann-fold domains"/>
    <property type="match status" value="1"/>
</dbReference>
<comment type="caution">
    <text evidence="2">The sequence shown here is derived from an EMBL/GenBank/DDBJ whole genome shotgun (WGS) entry which is preliminary data.</text>
</comment>
<dbReference type="PANTHER" id="PTHR48079">
    <property type="entry name" value="PROTEIN YEEZ"/>
    <property type="match status" value="1"/>
</dbReference>
<evidence type="ECO:0000313" key="3">
    <source>
        <dbReference type="Proteomes" id="UP000245634"/>
    </source>
</evidence>
<dbReference type="OrthoDB" id="9807212at2"/>